<evidence type="ECO:0000259" key="4">
    <source>
        <dbReference type="Pfam" id="PF07992"/>
    </source>
</evidence>
<dbReference type="RefSeq" id="WP_226935247.1">
    <property type="nucleotide sequence ID" value="NZ_JACDXX010000008.1"/>
</dbReference>
<evidence type="ECO:0000256" key="2">
    <source>
        <dbReference type="ARBA" id="ARBA00023002"/>
    </source>
</evidence>
<dbReference type="Pfam" id="PF08669">
    <property type="entry name" value="GCV_T_C"/>
    <property type="match status" value="1"/>
</dbReference>
<dbReference type="Pfam" id="PF01571">
    <property type="entry name" value="GCV_T"/>
    <property type="match status" value="1"/>
</dbReference>
<proteinExistence type="inferred from homology"/>
<dbReference type="Pfam" id="PF17806">
    <property type="entry name" value="SO_alpha_A3"/>
    <property type="match status" value="1"/>
</dbReference>
<dbReference type="InterPro" id="IPR029043">
    <property type="entry name" value="GcvT/YgfZ_C"/>
</dbReference>
<dbReference type="PRINTS" id="PR00368">
    <property type="entry name" value="FADPNR"/>
</dbReference>
<name>A0ABS8CM93_9RHOB</name>
<feature type="domain" description="GCVT N-terminal" evidence="3">
    <location>
        <begin position="575"/>
        <end position="833"/>
    </location>
</feature>
<dbReference type="Gene3D" id="3.30.1360.120">
    <property type="entry name" value="Probable tRNA modification gtpase trme, domain 1"/>
    <property type="match status" value="1"/>
</dbReference>
<dbReference type="PRINTS" id="PR00411">
    <property type="entry name" value="PNDRDTASEI"/>
</dbReference>
<evidence type="ECO:0000259" key="6">
    <source>
        <dbReference type="Pfam" id="PF17806"/>
    </source>
</evidence>
<evidence type="ECO:0000256" key="1">
    <source>
        <dbReference type="ARBA" id="ARBA00008609"/>
    </source>
</evidence>
<dbReference type="InterPro" id="IPR041117">
    <property type="entry name" value="SoxA_A3"/>
</dbReference>
<comment type="caution">
    <text evidence="7">The sequence shown here is derived from an EMBL/GenBank/DDBJ whole genome shotgun (WGS) entry which is preliminary data.</text>
</comment>
<dbReference type="Gene3D" id="3.50.50.60">
    <property type="entry name" value="FAD/NAD(P)-binding domain"/>
    <property type="match status" value="3"/>
</dbReference>
<dbReference type="InterPro" id="IPR036188">
    <property type="entry name" value="FAD/NAD-bd_sf"/>
</dbReference>
<dbReference type="InterPro" id="IPR006222">
    <property type="entry name" value="GCVT_N"/>
</dbReference>
<dbReference type="InterPro" id="IPR027266">
    <property type="entry name" value="TrmE/GcvT-like"/>
</dbReference>
<evidence type="ECO:0000259" key="3">
    <source>
        <dbReference type="Pfam" id="PF01571"/>
    </source>
</evidence>
<dbReference type="PANTHER" id="PTHR43757">
    <property type="entry name" value="AMINOMETHYLTRANSFERASE"/>
    <property type="match status" value="1"/>
</dbReference>
<evidence type="ECO:0000313" key="7">
    <source>
        <dbReference type="EMBL" id="MCB5410340.1"/>
    </source>
</evidence>
<dbReference type="SUPFAM" id="SSF51905">
    <property type="entry name" value="FAD/NAD(P)-binding domain"/>
    <property type="match status" value="1"/>
</dbReference>
<dbReference type="InterPro" id="IPR042204">
    <property type="entry name" value="2Fe-2S-bd_N"/>
</dbReference>
<reference evidence="7 8" key="1">
    <citation type="submission" date="2020-07" db="EMBL/GenBank/DDBJ databases">
        <title>Pseudogemmobacter sp. nov., isolated from poultry manure in Taiwan.</title>
        <authorList>
            <person name="Lin S.-Y."/>
            <person name="Tang Y.-S."/>
            <person name="Young C.-C."/>
        </authorList>
    </citation>
    <scope>NUCLEOTIDE SEQUENCE [LARGE SCALE GENOMIC DNA]</scope>
    <source>
        <strain evidence="7 8">CC-YST710</strain>
    </source>
</reference>
<dbReference type="PANTHER" id="PTHR43757:SF2">
    <property type="entry name" value="AMINOMETHYLTRANSFERASE, MITOCHONDRIAL"/>
    <property type="match status" value="1"/>
</dbReference>
<dbReference type="SUPFAM" id="SSF101790">
    <property type="entry name" value="Aminomethyltransferase beta-barrel domain"/>
    <property type="match status" value="1"/>
</dbReference>
<dbReference type="SUPFAM" id="SSF103025">
    <property type="entry name" value="Folate-binding domain"/>
    <property type="match status" value="1"/>
</dbReference>
<dbReference type="InterPro" id="IPR023753">
    <property type="entry name" value="FAD/NAD-binding_dom"/>
</dbReference>
<dbReference type="Pfam" id="PF13510">
    <property type="entry name" value="Fer2_4"/>
    <property type="match status" value="1"/>
</dbReference>
<protein>
    <submittedName>
        <fullName evidence="7">(2Fe-2S)-binding protein</fullName>
    </submittedName>
</protein>
<evidence type="ECO:0000259" key="5">
    <source>
        <dbReference type="Pfam" id="PF08669"/>
    </source>
</evidence>
<dbReference type="Proteomes" id="UP001198571">
    <property type="component" value="Unassembled WGS sequence"/>
</dbReference>
<keyword evidence="8" id="KW-1185">Reference proteome</keyword>
<comment type="similarity">
    <text evidence="1">Belongs to the GcvT family.</text>
</comment>
<feature type="domain" description="FAD/NAD(P)-binding" evidence="4">
    <location>
        <begin position="167"/>
        <end position="405"/>
    </location>
</feature>
<dbReference type="Gene3D" id="3.10.20.440">
    <property type="entry name" value="2Fe-2S iron-sulphur cluster binding domain, sarcosine oxidase, alpha subunit, N-terminal domain"/>
    <property type="match status" value="1"/>
</dbReference>
<sequence>MSAKRLPAGGEINRGKALRFTFDGQPVLAYEGDTFAAALLAAGHKVVARSFKYRRPRGIFAAGAEEPNAYADLRKAGETRINLRLTTELAVDGAELRSASTAPSALHDRTGMLDLFARFIPSGFYYKTFIWPNWHLFEPHIREMAGLGRVDVTQTGPEGEQKNHHCDAVVVGAGPVGIATARMLAEAGQKVLLCDEASRMGGSLLSRDAVIDGLPGRTWARQNLDALQALGVTLLPLTTAFGIYDHNLIALNQRRADGSPDLLWRVRAGRILLATGAIDRPLPFDRNDLPGIMSAQGALTYLRRYGVLVGERLVLATNNAAGAGMARAFCEAGAEVVLVDSRPAAAEISAPGLRHLRGVEIRKAFGRKAVTHVQLSDDQTLTCDTVLVSGGLTPSIHLYAQAKGKLRFDDQKLALVPDSELAGITVLGAARGDFALDRALAALPAALGLPEAAVIPAEGTPWDITPAWPTPGMKGRVWIDYQHDVTTKDVALAARENFVSVEHLKRYTTLGMATDQGKTSNLNGLALMGQLTGRTIPEVGTTTYRPPFTPVPYVSLAGNRGGERMNPLRRLAVENQHRAAGASFGEYGGWLRPAWYGCDESAIMTEARLAREHVGLFDASPLGKIEVIGPDAAEFLDFIYYNTVSTVKPGGCRYGFILSENGIVYDDGVLVRLDESRFIVSCSSSHVAGVYGMMEEWRQDRFPTKKIFIHNATAETATFTVTGPKAREVIRAAGIEADLADEGFRHMTTRWGRFAGHELRLTRVSFTGDRSYELSVRQDLASGLWQKLAEATAEFKGGLVGIEAIMILRAEKGFIVIGKDSDGMTRPGDLGLSGPLRNKKTEFIGRRSLLQDEAQRPDRNQLVGLVPSDGLGLLPIGAHGIDLSGGAPRSIGYVTSSYDSVSLPHPVALGLIERGASRHGEEITLQHLGQRRRARITPPCAFDPEGERLNA</sequence>
<accession>A0ABS8CM93</accession>
<gene>
    <name evidence="7" type="ORF">H0485_10050</name>
</gene>
<feature type="domain" description="SoxA A3" evidence="6">
    <location>
        <begin position="474"/>
        <end position="558"/>
    </location>
</feature>
<feature type="domain" description="Aminomethyltransferase C-terminal" evidence="5">
    <location>
        <begin position="861"/>
        <end position="943"/>
    </location>
</feature>
<dbReference type="Pfam" id="PF07992">
    <property type="entry name" value="Pyr_redox_2"/>
    <property type="match status" value="1"/>
</dbReference>
<dbReference type="InterPro" id="IPR028896">
    <property type="entry name" value="GcvT/YgfZ/DmdA"/>
</dbReference>
<evidence type="ECO:0000313" key="8">
    <source>
        <dbReference type="Proteomes" id="UP001198571"/>
    </source>
</evidence>
<dbReference type="EMBL" id="JACDXX010000008">
    <property type="protein sequence ID" value="MCB5410340.1"/>
    <property type="molecule type" value="Genomic_DNA"/>
</dbReference>
<dbReference type="InterPro" id="IPR013977">
    <property type="entry name" value="GcvT_C"/>
</dbReference>
<organism evidence="7 8">
    <name type="scientific">Pseudogemmobacter faecipullorum</name>
    <dbReference type="NCBI Taxonomy" id="2755041"/>
    <lineage>
        <taxon>Bacteria</taxon>
        <taxon>Pseudomonadati</taxon>
        <taxon>Pseudomonadota</taxon>
        <taxon>Alphaproteobacteria</taxon>
        <taxon>Rhodobacterales</taxon>
        <taxon>Paracoccaceae</taxon>
        <taxon>Pseudogemmobacter</taxon>
    </lineage>
</organism>
<keyword evidence="2" id="KW-0560">Oxidoreductase</keyword>